<proteinExistence type="predicted"/>
<evidence type="ECO:0000256" key="1">
    <source>
        <dbReference type="PROSITE-ProRule" id="PRU00175"/>
    </source>
</evidence>
<dbReference type="PROSITE" id="PS50089">
    <property type="entry name" value="ZF_RING_2"/>
    <property type="match status" value="1"/>
</dbReference>
<dbReference type="InterPro" id="IPR001841">
    <property type="entry name" value="Znf_RING"/>
</dbReference>
<keyword evidence="1" id="KW-0479">Metal-binding</keyword>
<feature type="region of interest" description="Disordered" evidence="2">
    <location>
        <begin position="72"/>
        <end position="120"/>
    </location>
</feature>
<evidence type="ECO:0000313" key="5">
    <source>
        <dbReference type="Proteomes" id="UP000023152"/>
    </source>
</evidence>
<dbReference type="Proteomes" id="UP000023152">
    <property type="component" value="Unassembled WGS sequence"/>
</dbReference>
<gene>
    <name evidence="4" type="ORF">RFI_08626</name>
</gene>
<reference evidence="4 5" key="1">
    <citation type="journal article" date="2013" name="Curr. Biol.">
        <title>The Genome of the Foraminiferan Reticulomyxa filosa.</title>
        <authorList>
            <person name="Glockner G."/>
            <person name="Hulsmann N."/>
            <person name="Schleicher M."/>
            <person name="Noegel A.A."/>
            <person name="Eichinger L."/>
            <person name="Gallinger C."/>
            <person name="Pawlowski J."/>
            <person name="Sierra R."/>
            <person name="Euteneuer U."/>
            <person name="Pillet L."/>
            <person name="Moustafa A."/>
            <person name="Platzer M."/>
            <person name="Groth M."/>
            <person name="Szafranski K."/>
            <person name="Schliwa M."/>
        </authorList>
    </citation>
    <scope>NUCLEOTIDE SEQUENCE [LARGE SCALE GENOMIC DNA]</scope>
</reference>
<dbReference type="EMBL" id="ASPP01006634">
    <property type="protein sequence ID" value="ETO28507.1"/>
    <property type="molecule type" value="Genomic_DNA"/>
</dbReference>
<name>X6NT73_RETFI</name>
<keyword evidence="1" id="KW-0862">Zinc</keyword>
<evidence type="ECO:0000256" key="2">
    <source>
        <dbReference type="SAM" id="MobiDB-lite"/>
    </source>
</evidence>
<dbReference type="Gene3D" id="3.30.40.10">
    <property type="entry name" value="Zinc/RING finger domain, C3HC4 (zinc finger)"/>
    <property type="match status" value="1"/>
</dbReference>
<feature type="domain" description="RING-type" evidence="3">
    <location>
        <begin position="199"/>
        <end position="249"/>
    </location>
</feature>
<dbReference type="AlphaFoldDB" id="X6NT73"/>
<keyword evidence="1" id="KW-0863">Zinc-finger</keyword>
<protein>
    <recommendedName>
        <fullName evidence="3">RING-type domain-containing protein</fullName>
    </recommendedName>
</protein>
<comment type="caution">
    <text evidence="4">The sequence shown here is derived from an EMBL/GenBank/DDBJ whole genome shotgun (WGS) entry which is preliminary data.</text>
</comment>
<accession>X6NT73</accession>
<evidence type="ECO:0000259" key="3">
    <source>
        <dbReference type="PROSITE" id="PS50089"/>
    </source>
</evidence>
<sequence length="251" mass="29495">MAELKLLKEWLTENNLFEPEVLKELSKHNMTVEAILEGTKDDIREICEELRFTPIIKLKFVAAYNISRAEKHERTINKKPKKNSKKKTSKKKTSKKKKVKTLDKEVKQKKSNITERNQNKDMAEAESLEYAYAIQRIEIAEHQSYANTQAMPRNGHFYQPENIDNRQANTYTNERAEHFYDRSFSSEQIGTYGDNQSLCNICLEVLEIECRVKTPFMCKCKFHTECIDKWIEIKQRKGGYNANVCPLHRSH</sequence>
<evidence type="ECO:0000313" key="4">
    <source>
        <dbReference type="EMBL" id="ETO28507.1"/>
    </source>
</evidence>
<dbReference type="SUPFAM" id="SSF57850">
    <property type="entry name" value="RING/U-box"/>
    <property type="match status" value="1"/>
</dbReference>
<keyword evidence="5" id="KW-1185">Reference proteome</keyword>
<organism evidence="4 5">
    <name type="scientific">Reticulomyxa filosa</name>
    <dbReference type="NCBI Taxonomy" id="46433"/>
    <lineage>
        <taxon>Eukaryota</taxon>
        <taxon>Sar</taxon>
        <taxon>Rhizaria</taxon>
        <taxon>Retaria</taxon>
        <taxon>Foraminifera</taxon>
        <taxon>Monothalamids</taxon>
        <taxon>Reticulomyxidae</taxon>
        <taxon>Reticulomyxa</taxon>
    </lineage>
</organism>
<dbReference type="InterPro" id="IPR013083">
    <property type="entry name" value="Znf_RING/FYVE/PHD"/>
</dbReference>
<feature type="compositionally biased region" description="Basic residues" evidence="2">
    <location>
        <begin position="77"/>
        <end position="99"/>
    </location>
</feature>
<dbReference type="GO" id="GO:0008270">
    <property type="term" value="F:zinc ion binding"/>
    <property type="evidence" value="ECO:0007669"/>
    <property type="project" value="UniProtKB-KW"/>
</dbReference>
<dbReference type="CDD" id="cd16448">
    <property type="entry name" value="RING-H2"/>
    <property type="match status" value="1"/>
</dbReference>